<dbReference type="InterPro" id="IPR016040">
    <property type="entry name" value="NAD(P)-bd_dom"/>
</dbReference>
<dbReference type="GO" id="GO:0004029">
    <property type="term" value="F:aldehyde dehydrogenase (NAD+) activity"/>
    <property type="evidence" value="ECO:0007669"/>
    <property type="project" value="TreeGrafter"/>
</dbReference>
<evidence type="ECO:0000313" key="2">
    <source>
        <dbReference type="EMBL" id="SMF17057.1"/>
    </source>
</evidence>
<dbReference type="RefSeq" id="WP_085275979.1">
    <property type="nucleotide sequence ID" value="NZ_FXAG01000007.1"/>
</dbReference>
<dbReference type="PANTHER" id="PTHR48079:SF6">
    <property type="entry name" value="NAD(P)-BINDING DOMAIN-CONTAINING PROTEIN-RELATED"/>
    <property type="match status" value="1"/>
</dbReference>
<dbReference type="EMBL" id="FXAG01000007">
    <property type="protein sequence ID" value="SMF17057.1"/>
    <property type="molecule type" value="Genomic_DNA"/>
</dbReference>
<dbReference type="InterPro" id="IPR051783">
    <property type="entry name" value="NAD(P)-dependent_oxidoreduct"/>
</dbReference>
<dbReference type="InterPro" id="IPR036291">
    <property type="entry name" value="NAD(P)-bd_dom_sf"/>
</dbReference>
<evidence type="ECO:0000313" key="3">
    <source>
        <dbReference type="Proteomes" id="UP000192920"/>
    </source>
</evidence>
<dbReference type="GO" id="GO:0005737">
    <property type="term" value="C:cytoplasm"/>
    <property type="evidence" value="ECO:0007669"/>
    <property type="project" value="TreeGrafter"/>
</dbReference>
<dbReference type="Proteomes" id="UP000192920">
    <property type="component" value="Unassembled WGS sequence"/>
</dbReference>
<sequence>MQIGILGSTGVIGRHLAPLLLAQGHHVRCLTRAAHEVPAGAEQWVADVLEPASLERALAGLDVVINLATSIPNGKGRGDWGVNDRIRIDGTRNVLETLYQSGGSCRLIQQSVAMLHQEGGRVANESGEVTGQGILTSAVVMEANVQRSPLDWVLLRGAAVYGPDTARDSAFFARIASGRLRPPEDSTRWISLVHIDDLAAAFAHAVTLPTRSTYIVSDDRPVTYDDLFSGFALSPPVNDAPVLNALPSFRVSNQRLRVTGWAPKHPDVFETMRASAQSTLQADEVRN</sequence>
<dbReference type="STRING" id="1123014.SAMN02745746_01685"/>
<evidence type="ECO:0000259" key="1">
    <source>
        <dbReference type="Pfam" id="PF13460"/>
    </source>
</evidence>
<gene>
    <name evidence="2" type="ORF">SAMN02745746_01685</name>
</gene>
<name>A0A1Y6BMD5_9NEIS</name>
<protein>
    <submittedName>
        <fullName evidence="2">Nucleoside-diphosphate-sugar epimerase</fullName>
    </submittedName>
</protein>
<proteinExistence type="predicted"/>
<dbReference type="SUPFAM" id="SSF51735">
    <property type="entry name" value="NAD(P)-binding Rossmann-fold domains"/>
    <property type="match status" value="1"/>
</dbReference>
<feature type="domain" description="NAD(P)-binding" evidence="1">
    <location>
        <begin position="7"/>
        <end position="160"/>
    </location>
</feature>
<reference evidence="3" key="1">
    <citation type="submission" date="2017-04" db="EMBL/GenBank/DDBJ databases">
        <authorList>
            <person name="Varghese N."/>
            <person name="Submissions S."/>
        </authorList>
    </citation>
    <scope>NUCLEOTIDE SEQUENCE [LARGE SCALE GENOMIC DNA]</scope>
    <source>
        <strain evidence="3">DSM 22618</strain>
    </source>
</reference>
<accession>A0A1Y6BMD5</accession>
<dbReference type="Gene3D" id="3.40.50.720">
    <property type="entry name" value="NAD(P)-binding Rossmann-like Domain"/>
    <property type="match status" value="1"/>
</dbReference>
<dbReference type="PANTHER" id="PTHR48079">
    <property type="entry name" value="PROTEIN YEEZ"/>
    <property type="match status" value="1"/>
</dbReference>
<dbReference type="Pfam" id="PF13460">
    <property type="entry name" value="NAD_binding_10"/>
    <property type="match status" value="1"/>
</dbReference>
<dbReference type="AlphaFoldDB" id="A0A1Y6BMD5"/>
<organism evidence="2 3">
    <name type="scientific">Pseudogulbenkiania subflava DSM 22618</name>
    <dbReference type="NCBI Taxonomy" id="1123014"/>
    <lineage>
        <taxon>Bacteria</taxon>
        <taxon>Pseudomonadati</taxon>
        <taxon>Pseudomonadota</taxon>
        <taxon>Betaproteobacteria</taxon>
        <taxon>Neisseriales</taxon>
        <taxon>Chromobacteriaceae</taxon>
        <taxon>Pseudogulbenkiania</taxon>
    </lineage>
</organism>
<keyword evidence="3" id="KW-1185">Reference proteome</keyword>